<name>A0A6H1ZZC5_9ZZZZ</name>
<protein>
    <submittedName>
        <fullName evidence="1">Uncharacterized protein</fullName>
    </submittedName>
</protein>
<dbReference type="AlphaFoldDB" id="A0A6H1ZZC5"/>
<proteinExistence type="predicted"/>
<dbReference type="EMBL" id="MT144378">
    <property type="protein sequence ID" value="QJA52924.1"/>
    <property type="molecule type" value="Genomic_DNA"/>
</dbReference>
<organism evidence="1">
    <name type="scientific">viral metagenome</name>
    <dbReference type="NCBI Taxonomy" id="1070528"/>
    <lineage>
        <taxon>unclassified sequences</taxon>
        <taxon>metagenomes</taxon>
        <taxon>organismal metagenomes</taxon>
    </lineage>
</organism>
<evidence type="ECO:0000313" key="1">
    <source>
        <dbReference type="EMBL" id="QJA52924.1"/>
    </source>
</evidence>
<accession>A0A6H1ZZC5</accession>
<sequence length="62" mass="7460">MEKRIKQLEQEKQELIEWLDKAIKEVGKFGYNNEFEYERLVEKANTLRMVAGKIQELERSNS</sequence>
<reference evidence="1" key="1">
    <citation type="submission" date="2020-03" db="EMBL/GenBank/DDBJ databases">
        <title>The deep terrestrial virosphere.</title>
        <authorList>
            <person name="Holmfeldt K."/>
            <person name="Nilsson E."/>
            <person name="Simone D."/>
            <person name="Lopez-Fernandez M."/>
            <person name="Wu X."/>
            <person name="de Brujin I."/>
            <person name="Lundin D."/>
            <person name="Andersson A."/>
            <person name="Bertilsson S."/>
            <person name="Dopson M."/>
        </authorList>
    </citation>
    <scope>NUCLEOTIDE SEQUENCE</scope>
    <source>
        <strain evidence="1">TM448A03072</strain>
    </source>
</reference>
<gene>
    <name evidence="1" type="ORF">TM448A03072_0014</name>
</gene>